<protein>
    <submittedName>
        <fullName evidence="2">Uncharacterized protein</fullName>
    </submittedName>
</protein>
<comment type="caution">
    <text evidence="2">The sequence shown here is derived from an EMBL/GenBank/DDBJ whole genome shotgun (WGS) entry which is preliminary data.</text>
</comment>
<sequence length="48" mass="5240">MNGEGDMSVKYHKNSSIMLFGKKIPVPEYHTPATSQKGSQIPANSTTM</sequence>
<evidence type="ECO:0000313" key="3">
    <source>
        <dbReference type="Proteomes" id="UP000236291"/>
    </source>
</evidence>
<accession>A0A2K3JRL1</accession>
<feature type="region of interest" description="Disordered" evidence="1">
    <location>
        <begin position="28"/>
        <end position="48"/>
    </location>
</feature>
<evidence type="ECO:0000313" key="2">
    <source>
        <dbReference type="EMBL" id="PNX56638.1"/>
    </source>
</evidence>
<reference evidence="2 3" key="2">
    <citation type="journal article" date="2017" name="Front. Plant Sci.">
        <title>Gene Classification and Mining of Molecular Markers Useful in Red Clover (Trifolium pratense) Breeding.</title>
        <authorList>
            <person name="Istvanek J."/>
            <person name="Dluhosova J."/>
            <person name="Dluhos P."/>
            <person name="Patkova L."/>
            <person name="Nedelnik J."/>
            <person name="Repkova J."/>
        </authorList>
    </citation>
    <scope>NUCLEOTIDE SEQUENCE [LARGE SCALE GENOMIC DNA]</scope>
    <source>
        <strain evidence="3">cv. Tatra</strain>
        <tissue evidence="2">Young leaves</tissue>
    </source>
</reference>
<gene>
    <name evidence="2" type="ORF">L195_g049983</name>
</gene>
<dbReference type="AlphaFoldDB" id="A0A2K3JRL1"/>
<name>A0A2K3JRL1_TRIPR</name>
<reference evidence="2 3" key="1">
    <citation type="journal article" date="2014" name="Am. J. Bot.">
        <title>Genome assembly and annotation for red clover (Trifolium pratense; Fabaceae).</title>
        <authorList>
            <person name="Istvanek J."/>
            <person name="Jaros M."/>
            <person name="Krenek A."/>
            <person name="Repkova J."/>
        </authorList>
    </citation>
    <scope>NUCLEOTIDE SEQUENCE [LARGE SCALE GENOMIC DNA]</scope>
    <source>
        <strain evidence="3">cv. Tatra</strain>
        <tissue evidence="2">Young leaves</tissue>
    </source>
</reference>
<dbReference type="Proteomes" id="UP000236291">
    <property type="component" value="Unassembled WGS sequence"/>
</dbReference>
<dbReference type="EMBL" id="ASHM01074978">
    <property type="protein sequence ID" value="PNX56638.1"/>
    <property type="molecule type" value="Genomic_DNA"/>
</dbReference>
<feature type="compositionally biased region" description="Polar residues" evidence="1">
    <location>
        <begin position="32"/>
        <end position="48"/>
    </location>
</feature>
<proteinExistence type="predicted"/>
<organism evidence="2 3">
    <name type="scientific">Trifolium pratense</name>
    <name type="common">Red clover</name>
    <dbReference type="NCBI Taxonomy" id="57577"/>
    <lineage>
        <taxon>Eukaryota</taxon>
        <taxon>Viridiplantae</taxon>
        <taxon>Streptophyta</taxon>
        <taxon>Embryophyta</taxon>
        <taxon>Tracheophyta</taxon>
        <taxon>Spermatophyta</taxon>
        <taxon>Magnoliopsida</taxon>
        <taxon>eudicotyledons</taxon>
        <taxon>Gunneridae</taxon>
        <taxon>Pentapetalae</taxon>
        <taxon>rosids</taxon>
        <taxon>fabids</taxon>
        <taxon>Fabales</taxon>
        <taxon>Fabaceae</taxon>
        <taxon>Papilionoideae</taxon>
        <taxon>50 kb inversion clade</taxon>
        <taxon>NPAAA clade</taxon>
        <taxon>Hologalegina</taxon>
        <taxon>IRL clade</taxon>
        <taxon>Trifolieae</taxon>
        <taxon>Trifolium</taxon>
    </lineage>
</organism>
<evidence type="ECO:0000256" key="1">
    <source>
        <dbReference type="SAM" id="MobiDB-lite"/>
    </source>
</evidence>
<feature type="non-terminal residue" evidence="2">
    <location>
        <position position="48"/>
    </location>
</feature>